<feature type="domain" description="Transposase IS116/IS110/IS902 C-terminal" evidence="3">
    <location>
        <begin position="269"/>
        <end position="350"/>
    </location>
</feature>
<dbReference type="Pfam" id="PF01548">
    <property type="entry name" value="DEDD_Tnp_IS110"/>
    <property type="match status" value="1"/>
</dbReference>
<dbReference type="EMBL" id="FQTU01000003">
    <property type="protein sequence ID" value="SHE56436.1"/>
    <property type="molecule type" value="Genomic_DNA"/>
</dbReference>
<dbReference type="PANTHER" id="PTHR33055">
    <property type="entry name" value="TRANSPOSASE FOR INSERTION SEQUENCE ELEMENT IS1111A"/>
    <property type="match status" value="1"/>
</dbReference>
<dbReference type="OrthoDB" id="9811278at2"/>
<evidence type="ECO:0000313" key="4">
    <source>
        <dbReference type="EMBL" id="SHE56436.1"/>
    </source>
</evidence>
<dbReference type="InterPro" id="IPR002525">
    <property type="entry name" value="Transp_IS110-like_N"/>
</dbReference>
<dbReference type="InterPro" id="IPR047650">
    <property type="entry name" value="Transpos_IS110"/>
</dbReference>
<protein>
    <submittedName>
        <fullName evidence="4">Transposase</fullName>
    </submittedName>
</protein>
<dbReference type="PANTHER" id="PTHR33055:SF15">
    <property type="entry name" value="TRANSPOSASE-RELATED"/>
    <property type="match status" value="1"/>
</dbReference>
<keyword evidence="5" id="KW-1185">Reference proteome</keyword>
<organism evidence="4 5">
    <name type="scientific">Alkalibacter saccharofermentans DSM 14828</name>
    <dbReference type="NCBI Taxonomy" id="1120975"/>
    <lineage>
        <taxon>Bacteria</taxon>
        <taxon>Bacillati</taxon>
        <taxon>Bacillota</taxon>
        <taxon>Clostridia</taxon>
        <taxon>Eubacteriales</taxon>
        <taxon>Eubacteriaceae</taxon>
        <taxon>Alkalibacter</taxon>
    </lineage>
</organism>
<name>A0A1M4UI65_9FIRM</name>
<reference evidence="4 5" key="1">
    <citation type="submission" date="2016-11" db="EMBL/GenBank/DDBJ databases">
        <authorList>
            <person name="Jaros S."/>
            <person name="Januszkiewicz K."/>
            <person name="Wedrychowicz H."/>
        </authorList>
    </citation>
    <scope>NUCLEOTIDE SEQUENCE [LARGE SCALE GENOMIC DNA]</scope>
    <source>
        <strain evidence="4 5">DSM 14828</strain>
    </source>
</reference>
<dbReference type="Proteomes" id="UP000184251">
    <property type="component" value="Unassembled WGS sequence"/>
</dbReference>
<evidence type="ECO:0000256" key="1">
    <source>
        <dbReference type="SAM" id="Coils"/>
    </source>
</evidence>
<gene>
    <name evidence="4" type="ORF">SAMN02746064_00782</name>
</gene>
<dbReference type="GO" id="GO:0006313">
    <property type="term" value="P:DNA transposition"/>
    <property type="evidence" value="ECO:0007669"/>
    <property type="project" value="InterPro"/>
</dbReference>
<dbReference type="InterPro" id="IPR003346">
    <property type="entry name" value="Transposase_20"/>
</dbReference>
<accession>A0A1M4UI65</accession>
<dbReference type="NCBIfam" id="NF033542">
    <property type="entry name" value="transpos_IS110"/>
    <property type="match status" value="1"/>
</dbReference>
<feature type="domain" description="Transposase IS110-like N-terminal" evidence="2">
    <location>
        <begin position="6"/>
        <end position="163"/>
    </location>
</feature>
<dbReference type="AlphaFoldDB" id="A0A1M4UI65"/>
<dbReference type="GO" id="GO:0003677">
    <property type="term" value="F:DNA binding"/>
    <property type="evidence" value="ECO:0007669"/>
    <property type="project" value="InterPro"/>
</dbReference>
<dbReference type="Pfam" id="PF02371">
    <property type="entry name" value="Transposase_20"/>
    <property type="match status" value="1"/>
</dbReference>
<feature type="coiled-coil region" evidence="1">
    <location>
        <begin position="236"/>
        <end position="263"/>
    </location>
</feature>
<evidence type="ECO:0000313" key="5">
    <source>
        <dbReference type="Proteomes" id="UP000184251"/>
    </source>
</evidence>
<evidence type="ECO:0000259" key="2">
    <source>
        <dbReference type="Pfam" id="PF01548"/>
    </source>
</evidence>
<dbReference type="STRING" id="1120975.SAMN02746064_00782"/>
<keyword evidence="1" id="KW-0175">Coiled coil</keyword>
<evidence type="ECO:0000259" key="3">
    <source>
        <dbReference type="Pfam" id="PF02371"/>
    </source>
</evidence>
<proteinExistence type="predicted"/>
<dbReference type="GO" id="GO:0004803">
    <property type="term" value="F:transposase activity"/>
    <property type="evidence" value="ECO:0007669"/>
    <property type="project" value="InterPro"/>
</dbReference>
<sequence>MSMYFVGIDISKYKHDCCIISAADQKVLSKFTIKNDKSGFEQLIATFNSLSNTEDIKIGFESTAHYALNLELFLEYANHSFMEVNPVLIKEYKKSTSLRRTKTDSVDCESIARWLMTVEYKPHSKGFYHAYSLKSLTRLRNKLVRQRSFYLVKITNVLDHTFPEFKPFFHERFSKTALYLLENYGSAEKMARMNSASYEKLRSLSRGRFSPQQFLTLKDLANNTVGVNNSIFDVELNSLLTLYKSLVKEIDTLEKEINRLIEEVHPHYMSVPGIGPISAAVIYSEYGNLSNFSNPGQMLAFAGIEPGINESGTESHGGRMVKRGSSQLRYTLINCCLPLIRFDMTFASYYAKKRAEGKPHRVAITHVAKKLIRVIYALERQDIDFNPQKLR</sequence>
<dbReference type="RefSeq" id="WP_073269773.1">
    <property type="nucleotide sequence ID" value="NZ_FQTU01000003.1"/>
</dbReference>